<gene>
    <name evidence="2" type="ORF">ACFR9U_19320</name>
</gene>
<dbReference type="RefSeq" id="WP_247378782.1">
    <property type="nucleotide sequence ID" value="NZ_JALLGV010000005.1"/>
</dbReference>
<sequence>MTTNTNETDDRLPTSGPDTETYDRYKAVATDDGDLMIYDEEIGAAWLQSSTPVTLDDWR</sequence>
<evidence type="ECO:0000256" key="1">
    <source>
        <dbReference type="SAM" id="MobiDB-lite"/>
    </source>
</evidence>
<feature type="region of interest" description="Disordered" evidence="1">
    <location>
        <begin position="1"/>
        <end position="24"/>
    </location>
</feature>
<accession>A0ABD6CGG4</accession>
<dbReference type="AlphaFoldDB" id="A0ABD6CGG4"/>
<protein>
    <submittedName>
        <fullName evidence="2">Uncharacterized protein</fullName>
    </submittedName>
</protein>
<evidence type="ECO:0000313" key="3">
    <source>
        <dbReference type="Proteomes" id="UP001597119"/>
    </source>
</evidence>
<dbReference type="EMBL" id="JBHUDJ010000014">
    <property type="protein sequence ID" value="MFD1589134.1"/>
    <property type="molecule type" value="Genomic_DNA"/>
</dbReference>
<comment type="caution">
    <text evidence="2">The sequence shown here is derived from an EMBL/GenBank/DDBJ whole genome shotgun (WGS) entry which is preliminary data.</text>
</comment>
<name>A0ABD6CGG4_9EURY</name>
<proteinExistence type="predicted"/>
<evidence type="ECO:0000313" key="2">
    <source>
        <dbReference type="EMBL" id="MFD1589134.1"/>
    </source>
</evidence>
<organism evidence="2 3">
    <name type="scientific">Halorientalis brevis</name>
    <dbReference type="NCBI Taxonomy" id="1126241"/>
    <lineage>
        <taxon>Archaea</taxon>
        <taxon>Methanobacteriati</taxon>
        <taxon>Methanobacteriota</taxon>
        <taxon>Stenosarchaea group</taxon>
        <taxon>Halobacteria</taxon>
        <taxon>Halobacteriales</taxon>
        <taxon>Haloarculaceae</taxon>
        <taxon>Halorientalis</taxon>
    </lineage>
</organism>
<dbReference type="Pfam" id="PF24018">
    <property type="entry name" value="DUF7331"/>
    <property type="match status" value="1"/>
</dbReference>
<dbReference type="Proteomes" id="UP001597119">
    <property type="component" value="Unassembled WGS sequence"/>
</dbReference>
<reference evidence="2 3" key="1">
    <citation type="journal article" date="2019" name="Int. J. Syst. Evol. Microbiol.">
        <title>The Global Catalogue of Microorganisms (GCM) 10K type strain sequencing project: providing services to taxonomists for standard genome sequencing and annotation.</title>
        <authorList>
            <consortium name="The Broad Institute Genomics Platform"/>
            <consortium name="The Broad Institute Genome Sequencing Center for Infectious Disease"/>
            <person name="Wu L."/>
            <person name="Ma J."/>
        </authorList>
    </citation>
    <scope>NUCLEOTIDE SEQUENCE [LARGE SCALE GENOMIC DNA]</scope>
    <source>
        <strain evidence="2 3">CGMCC 1.12125</strain>
    </source>
</reference>
<keyword evidence="3" id="KW-1185">Reference proteome</keyword>
<dbReference type="InterPro" id="IPR055755">
    <property type="entry name" value="DUF7331"/>
</dbReference>